<evidence type="ECO:0000313" key="11">
    <source>
        <dbReference type="Proteomes" id="UP000190435"/>
    </source>
</evidence>
<feature type="binding site" evidence="5 7">
    <location>
        <position position="191"/>
    </location>
    <ligand>
        <name>Mn(2+)</name>
        <dbReference type="ChEBI" id="CHEBI:29035"/>
        <label>1</label>
    </ligand>
</feature>
<dbReference type="Proteomes" id="UP000255279">
    <property type="component" value="Unassembled WGS sequence"/>
</dbReference>
<evidence type="ECO:0000313" key="9">
    <source>
        <dbReference type="EMBL" id="OOR91902.1"/>
    </source>
</evidence>
<keyword evidence="11" id="KW-1185">Reference proteome</keyword>
<evidence type="ECO:0000256" key="8">
    <source>
        <dbReference type="PROSITE-ProRule" id="PRU00742"/>
    </source>
</evidence>
<dbReference type="Proteomes" id="UP000190435">
    <property type="component" value="Unassembled WGS sequence"/>
</dbReference>
<comment type="pathway">
    <text evidence="5">Amino-acid degradation; L-histidine degradation into L-glutamate; L-glutamate from N-formimidoyl-L-glutamate (hydrolase route): step 1/1.</text>
</comment>
<keyword evidence="2 5" id="KW-0378">Hydrolase</keyword>
<dbReference type="GO" id="GO:0030145">
    <property type="term" value="F:manganese ion binding"/>
    <property type="evidence" value="ECO:0007669"/>
    <property type="project" value="UniProtKB-UniRule"/>
</dbReference>
<dbReference type="EMBL" id="UGQE01000001">
    <property type="protein sequence ID" value="STZ09756.1"/>
    <property type="molecule type" value="Genomic_DNA"/>
</dbReference>
<reference evidence="9 11" key="1">
    <citation type="submission" date="2017-02" db="EMBL/GenBank/DDBJ databases">
        <title>Draft genome sequence of Moraxella caviae CCUG 355 type strain.</title>
        <authorList>
            <person name="Engstrom-Jakobsson H."/>
            <person name="Salva-Serra F."/>
            <person name="Thorell K."/>
            <person name="Gonzales-Siles L."/>
            <person name="Karlsson R."/>
            <person name="Boulund F."/>
            <person name="Engstrand L."/>
            <person name="Moore E."/>
        </authorList>
    </citation>
    <scope>NUCLEOTIDE SEQUENCE [LARGE SCALE GENOMIC DNA]</scope>
    <source>
        <strain evidence="9 11">CCUG 355</strain>
    </source>
</reference>
<evidence type="ECO:0000256" key="6">
    <source>
        <dbReference type="NCBIfam" id="TIGR01227"/>
    </source>
</evidence>
<dbReference type="STRING" id="34060.B0181_02405"/>
<feature type="binding site" evidence="5">
    <location>
        <position position="276"/>
    </location>
    <ligand>
        <name>Mn(2+)</name>
        <dbReference type="ChEBI" id="CHEBI:29035"/>
        <label>2</label>
    </ligand>
</feature>
<feature type="binding site" evidence="5 7">
    <location>
        <position position="187"/>
    </location>
    <ligand>
        <name>Mn(2+)</name>
        <dbReference type="ChEBI" id="CHEBI:29035"/>
        <label>1</label>
    </ligand>
</feature>
<feature type="binding site" evidence="7">
    <location>
        <position position="278"/>
    </location>
    <ligand>
        <name>Mn(2+)</name>
        <dbReference type="ChEBI" id="CHEBI:29035"/>
        <label>1</label>
    </ligand>
</feature>
<evidence type="ECO:0000256" key="7">
    <source>
        <dbReference type="PIRSR" id="PIRSR036979-1"/>
    </source>
</evidence>
<evidence type="ECO:0000256" key="5">
    <source>
        <dbReference type="HAMAP-Rule" id="MF_00737"/>
    </source>
</evidence>
<dbReference type="EC" id="3.5.3.8" evidence="5 6"/>
<evidence type="ECO:0000313" key="12">
    <source>
        <dbReference type="Proteomes" id="UP000255279"/>
    </source>
</evidence>
<feature type="binding site" evidence="5">
    <location>
        <position position="278"/>
    </location>
    <ligand>
        <name>Mn(2+)</name>
        <dbReference type="ChEBI" id="CHEBI:29035"/>
        <label>2</label>
    </ligand>
</feature>
<gene>
    <name evidence="5 10" type="primary">hutG</name>
    <name evidence="9" type="ORF">B0181_02405</name>
    <name evidence="10" type="ORF">NCTC10293_00066</name>
</gene>
<dbReference type="GO" id="GO:0008783">
    <property type="term" value="F:agmatinase activity"/>
    <property type="evidence" value="ECO:0007669"/>
    <property type="project" value="TreeGrafter"/>
</dbReference>
<keyword evidence="4 5" id="KW-0464">Manganese</keyword>
<dbReference type="HAMAP" id="MF_00737">
    <property type="entry name" value="Formimidoylglutam"/>
    <property type="match status" value="1"/>
</dbReference>
<evidence type="ECO:0000256" key="2">
    <source>
        <dbReference type="ARBA" id="ARBA00022801"/>
    </source>
</evidence>
<dbReference type="GO" id="GO:0019556">
    <property type="term" value="P:L-histidine catabolic process to glutamate and formamide"/>
    <property type="evidence" value="ECO:0007669"/>
    <property type="project" value="UniProtKB-UniRule"/>
</dbReference>
<accession>A0A1T0A843</accession>
<dbReference type="InterPro" id="IPR023696">
    <property type="entry name" value="Ureohydrolase_dom_sf"/>
</dbReference>
<dbReference type="UniPathway" id="UPA00379">
    <property type="reaction ID" value="UER00552"/>
</dbReference>
<dbReference type="GO" id="GO:0050415">
    <property type="term" value="F:formimidoylglutamase activity"/>
    <property type="evidence" value="ECO:0007669"/>
    <property type="project" value="UniProtKB-UniRule"/>
</dbReference>
<comment type="function">
    <text evidence="5">Catalyzes the conversion of N-formimidoyl-L-glutamate to L-glutamate and formamide.</text>
</comment>
<evidence type="ECO:0000313" key="10">
    <source>
        <dbReference type="EMBL" id="STZ09756.1"/>
    </source>
</evidence>
<dbReference type="PANTHER" id="PTHR11358:SF35">
    <property type="entry name" value="FORMIMIDOYLGLUTAMASE"/>
    <property type="match status" value="1"/>
</dbReference>
<dbReference type="PIRSF" id="PIRSF036979">
    <property type="entry name" value="Arginase"/>
    <property type="match status" value="1"/>
</dbReference>
<dbReference type="OrthoDB" id="9789727at2"/>
<evidence type="ECO:0000256" key="1">
    <source>
        <dbReference type="ARBA" id="ARBA00022723"/>
    </source>
</evidence>
<name>A0A1T0A843_9GAMM</name>
<comment type="similarity">
    <text evidence="5 8">Belongs to the arginase family.</text>
</comment>
<feature type="binding site" evidence="5">
    <location>
        <position position="189"/>
    </location>
    <ligand>
        <name>Mn(2+)</name>
        <dbReference type="ChEBI" id="CHEBI:29035"/>
        <label>2</label>
    </ligand>
</feature>
<dbReference type="Gene3D" id="3.40.800.10">
    <property type="entry name" value="Ureohydrolase domain"/>
    <property type="match status" value="1"/>
</dbReference>
<feature type="binding site" evidence="5 7">
    <location>
        <position position="150"/>
    </location>
    <ligand>
        <name>Mn(2+)</name>
        <dbReference type="ChEBI" id="CHEBI:29035"/>
        <label>1</label>
    </ligand>
</feature>
<proteinExistence type="inferred from homology"/>
<dbReference type="InterPro" id="IPR006035">
    <property type="entry name" value="Ureohydrolase"/>
</dbReference>
<keyword evidence="3 5" id="KW-0369">Histidine metabolism</keyword>
<dbReference type="PANTHER" id="PTHR11358">
    <property type="entry name" value="ARGINASE/AGMATINASE"/>
    <property type="match status" value="1"/>
</dbReference>
<protein>
    <recommendedName>
        <fullName evidence="5 6">Formimidoylglutamase</fullName>
        <ecNumber evidence="5 6">3.5.3.8</ecNumber>
    </recommendedName>
    <alternativeName>
        <fullName evidence="5">Formiminoglutamase</fullName>
    </alternativeName>
    <alternativeName>
        <fullName evidence="5">Formiminoglutamate hydrolase</fullName>
    </alternativeName>
</protein>
<dbReference type="GO" id="GO:0033389">
    <property type="term" value="P:putrescine biosynthetic process from arginine, via agmatine"/>
    <property type="evidence" value="ECO:0007669"/>
    <property type="project" value="TreeGrafter"/>
</dbReference>
<dbReference type="AlphaFoldDB" id="A0A1T0A843"/>
<feature type="binding site" evidence="7">
    <location>
        <position position="189"/>
    </location>
    <ligand>
        <name>Mn(2+)</name>
        <dbReference type="ChEBI" id="CHEBI:29035"/>
        <label>1</label>
    </ligand>
</feature>
<dbReference type="NCBIfam" id="TIGR01227">
    <property type="entry name" value="hutG"/>
    <property type="match status" value="1"/>
</dbReference>
<dbReference type="CDD" id="cd09988">
    <property type="entry name" value="Formimidoylglutamase"/>
    <property type="match status" value="1"/>
</dbReference>
<sequence>MQYTKITPHNPTLWTARQEPFESARACYWQEIVSSGEALANQNLSAKIALLGFCCDQGVLRNQGRIGAKHAPDKIKSAFAKLPVPSAVLDAFGDNRQALSKLVADMGNVHCVDNDEMLANALENTQTVFAQKIKNYLNNNSLPIGLGGGHEIAYASFLGLYQHLQDKASQAPSKQTHLPKIGIINFDAHLDLRQNDVASSGTPFRQISELVGAEHFHYLCVGVSRFSNAAALFDRAASLNVSMISDDDCNRLAFDEIAKRLHTFCDALDVLYITLDMDGFSSSLVPAVSAPAAKGFSLDFAEQCLDLLFATGKVKVVDFAEINPKYDTDDKSVKVAARLLAGVIERHLLHGFGA</sequence>
<comment type="cofactor">
    <cofactor evidence="5 7">
        <name>Mn(2+)</name>
        <dbReference type="ChEBI" id="CHEBI:29035"/>
    </cofactor>
    <text evidence="5 7">Binds 2 manganese ions per subunit.</text>
</comment>
<dbReference type="InterPro" id="IPR005923">
    <property type="entry name" value="HutG"/>
</dbReference>
<feature type="binding site" evidence="5 7">
    <location>
        <position position="276"/>
    </location>
    <ligand>
        <name>Mn(2+)</name>
        <dbReference type="ChEBI" id="CHEBI:29035"/>
        <label>1</label>
    </ligand>
</feature>
<dbReference type="PRINTS" id="PR00116">
    <property type="entry name" value="ARGINASE"/>
</dbReference>
<comment type="catalytic activity">
    <reaction evidence="5">
        <text>N-formimidoyl-L-glutamate + H2O = formamide + L-glutamate</text>
        <dbReference type="Rhea" id="RHEA:22492"/>
        <dbReference type="ChEBI" id="CHEBI:15377"/>
        <dbReference type="ChEBI" id="CHEBI:16397"/>
        <dbReference type="ChEBI" id="CHEBI:29985"/>
        <dbReference type="ChEBI" id="CHEBI:58928"/>
        <dbReference type="EC" id="3.5.3.8"/>
    </reaction>
</comment>
<organism evidence="9 11">
    <name type="scientific">Moraxella caviae</name>
    <dbReference type="NCBI Taxonomy" id="34060"/>
    <lineage>
        <taxon>Bacteria</taxon>
        <taxon>Pseudomonadati</taxon>
        <taxon>Pseudomonadota</taxon>
        <taxon>Gammaproteobacteria</taxon>
        <taxon>Moraxellales</taxon>
        <taxon>Moraxellaceae</taxon>
        <taxon>Moraxella</taxon>
    </lineage>
</organism>
<evidence type="ECO:0000256" key="3">
    <source>
        <dbReference type="ARBA" id="ARBA00022808"/>
    </source>
</evidence>
<dbReference type="PROSITE" id="PS51409">
    <property type="entry name" value="ARGINASE_2"/>
    <property type="match status" value="1"/>
</dbReference>
<keyword evidence="1 5" id="KW-0479">Metal-binding</keyword>
<dbReference type="RefSeq" id="WP_078275892.1">
    <property type="nucleotide sequence ID" value="NZ_MUXU01000018.1"/>
</dbReference>
<dbReference type="EMBL" id="MUXU01000018">
    <property type="protein sequence ID" value="OOR91902.1"/>
    <property type="molecule type" value="Genomic_DNA"/>
</dbReference>
<evidence type="ECO:0000256" key="4">
    <source>
        <dbReference type="ARBA" id="ARBA00023211"/>
    </source>
</evidence>
<feature type="binding site" evidence="5">
    <location>
        <position position="187"/>
    </location>
    <ligand>
        <name>Mn(2+)</name>
        <dbReference type="ChEBI" id="CHEBI:29035"/>
        <label>2</label>
    </ligand>
</feature>
<reference evidence="10 12" key="2">
    <citation type="submission" date="2018-06" db="EMBL/GenBank/DDBJ databases">
        <authorList>
            <consortium name="Pathogen Informatics"/>
            <person name="Doyle S."/>
        </authorList>
    </citation>
    <scope>NUCLEOTIDE SEQUENCE [LARGE SCALE GENOMIC DNA]</scope>
    <source>
        <strain evidence="10 12">NCTC10293</strain>
    </source>
</reference>
<dbReference type="GO" id="GO:0019557">
    <property type="term" value="P:L-histidine catabolic process to glutamate and formate"/>
    <property type="evidence" value="ECO:0007669"/>
    <property type="project" value="UniProtKB-UniPathway"/>
</dbReference>
<dbReference type="SUPFAM" id="SSF52768">
    <property type="entry name" value="Arginase/deacetylase"/>
    <property type="match status" value="1"/>
</dbReference>
<dbReference type="Pfam" id="PF00491">
    <property type="entry name" value="Arginase"/>
    <property type="match status" value="1"/>
</dbReference>